<gene>
    <name evidence="1" type="ORF">M23134_04277</name>
</gene>
<reference evidence="1 2" key="1">
    <citation type="submission" date="2007-01" db="EMBL/GenBank/DDBJ databases">
        <authorList>
            <person name="Haygood M."/>
            <person name="Podell S."/>
            <person name="Anderson C."/>
            <person name="Hopkinson B."/>
            <person name="Roe K."/>
            <person name="Barbeau K."/>
            <person name="Gaasterland T."/>
            <person name="Ferriera S."/>
            <person name="Johnson J."/>
            <person name="Kravitz S."/>
            <person name="Beeson K."/>
            <person name="Sutton G."/>
            <person name="Rogers Y.-H."/>
            <person name="Friedman R."/>
            <person name="Frazier M."/>
            <person name="Venter J.C."/>
        </authorList>
    </citation>
    <scope>NUCLEOTIDE SEQUENCE [LARGE SCALE GENOMIC DNA]</scope>
    <source>
        <strain evidence="1 2">ATCC 23134</strain>
    </source>
</reference>
<name>A1ZED6_MICM2</name>
<dbReference type="Proteomes" id="UP000004095">
    <property type="component" value="Unassembled WGS sequence"/>
</dbReference>
<dbReference type="AlphaFoldDB" id="A1ZED6"/>
<dbReference type="RefSeq" id="WP_002694022.1">
    <property type="nucleotide sequence ID" value="NZ_AAWS01000003.1"/>
</dbReference>
<sequence>MYKLSYFLLFILFILYSCNSKPSEKTLKKIEEIRARLKKVEPLIPKNGDEKLITPRFIADIVTYDSLHKKEVLGYEAIDYKYFISVANGSKDAIELKKKQRFLFSSTSWGKLDPHPFAENKFTVEQHAFYVNKLHGLKYICVSRVKSFTPGKGDKTSITKPAHYQVWFWLIDVQNSHIVGSQLLEASSDGYVVIIDNNVAEAIANNARNNIINKRNNTIRAWAGKLRKEINK</sequence>
<dbReference type="EMBL" id="AAWS01000003">
    <property type="protein sequence ID" value="EAY31444.1"/>
    <property type="molecule type" value="Genomic_DNA"/>
</dbReference>
<accession>A1ZED6</accession>
<evidence type="ECO:0000313" key="2">
    <source>
        <dbReference type="Proteomes" id="UP000004095"/>
    </source>
</evidence>
<protein>
    <submittedName>
        <fullName evidence="1">Lipoprotein, putative</fullName>
    </submittedName>
</protein>
<comment type="caution">
    <text evidence="1">The sequence shown here is derived from an EMBL/GenBank/DDBJ whole genome shotgun (WGS) entry which is preliminary data.</text>
</comment>
<proteinExistence type="predicted"/>
<keyword evidence="1" id="KW-0449">Lipoprotein</keyword>
<organism evidence="1 2">
    <name type="scientific">Microscilla marina ATCC 23134</name>
    <dbReference type="NCBI Taxonomy" id="313606"/>
    <lineage>
        <taxon>Bacteria</taxon>
        <taxon>Pseudomonadati</taxon>
        <taxon>Bacteroidota</taxon>
        <taxon>Cytophagia</taxon>
        <taxon>Cytophagales</taxon>
        <taxon>Microscillaceae</taxon>
        <taxon>Microscilla</taxon>
    </lineage>
</organism>
<keyword evidence="2" id="KW-1185">Reference proteome</keyword>
<evidence type="ECO:0000313" key="1">
    <source>
        <dbReference type="EMBL" id="EAY31444.1"/>
    </source>
</evidence>
<dbReference type="PROSITE" id="PS51257">
    <property type="entry name" value="PROKAR_LIPOPROTEIN"/>
    <property type="match status" value="1"/>
</dbReference>